<dbReference type="Proteomes" id="UP000008221">
    <property type="component" value="Chromosome"/>
</dbReference>
<evidence type="ECO:0000313" key="3">
    <source>
        <dbReference type="Proteomes" id="UP000008221"/>
    </source>
</evidence>
<accession>A0LUR3</accession>
<evidence type="ECO:0000313" key="2">
    <source>
        <dbReference type="EMBL" id="ABK53173.1"/>
    </source>
</evidence>
<organism evidence="2 3">
    <name type="scientific">Acidothermus cellulolyticus (strain ATCC 43068 / DSM 8971 / 11B)</name>
    <dbReference type="NCBI Taxonomy" id="351607"/>
    <lineage>
        <taxon>Bacteria</taxon>
        <taxon>Bacillati</taxon>
        <taxon>Actinomycetota</taxon>
        <taxon>Actinomycetes</taxon>
        <taxon>Acidothermales</taxon>
        <taxon>Acidothermaceae</taxon>
        <taxon>Acidothermus</taxon>
    </lineage>
</organism>
<dbReference type="RefSeq" id="WP_011720236.1">
    <property type="nucleotide sequence ID" value="NC_008578.1"/>
</dbReference>
<protein>
    <recommendedName>
        <fullName evidence="4">DUF3710 domain-containing protein</fullName>
    </recommendedName>
</protein>
<gene>
    <name evidence="2" type="ordered locus">Acel_1401</name>
</gene>
<dbReference type="STRING" id="351607.Acel_1401"/>
<dbReference type="HOGENOM" id="CLU_069776_1_2_11"/>
<dbReference type="eggNOG" id="ENOG502Z90C">
    <property type="taxonomic scope" value="Bacteria"/>
</dbReference>
<name>A0LUR3_ACIC1</name>
<evidence type="ECO:0008006" key="4">
    <source>
        <dbReference type="Google" id="ProtNLM"/>
    </source>
</evidence>
<proteinExistence type="predicted"/>
<dbReference type="AlphaFoldDB" id="A0LUR3"/>
<evidence type="ECO:0000256" key="1">
    <source>
        <dbReference type="SAM" id="MobiDB-lite"/>
    </source>
</evidence>
<feature type="compositionally biased region" description="Acidic residues" evidence="1">
    <location>
        <begin position="11"/>
        <end position="24"/>
    </location>
</feature>
<feature type="region of interest" description="Disordered" evidence="1">
    <location>
        <begin position="1"/>
        <end position="61"/>
    </location>
</feature>
<dbReference type="InParanoid" id="A0LUR3"/>
<dbReference type="OrthoDB" id="8480367at2"/>
<dbReference type="KEGG" id="ace:Acel_1401"/>
<reference evidence="2 3" key="1">
    <citation type="journal article" date="2009" name="Genome Res.">
        <title>Complete genome of the cellulolytic thermophile Acidothermus cellulolyticus 11B provides insights into its ecophysiological and evolutionary adaptations.</title>
        <authorList>
            <person name="Barabote R.D."/>
            <person name="Xie G."/>
            <person name="Leu D.H."/>
            <person name="Normand P."/>
            <person name="Necsulea A."/>
            <person name="Daubin V."/>
            <person name="Medigue C."/>
            <person name="Adney W.S."/>
            <person name="Xu X.C."/>
            <person name="Lapidus A."/>
            <person name="Parales R.E."/>
            <person name="Detter C."/>
            <person name="Pujic P."/>
            <person name="Bruce D."/>
            <person name="Lavire C."/>
            <person name="Challacombe J.F."/>
            <person name="Brettin T.S."/>
            <person name="Berry A.M."/>
        </authorList>
    </citation>
    <scope>NUCLEOTIDE SEQUENCE [LARGE SCALE GENOMIC DNA]</scope>
    <source>
        <strain evidence="3">ATCC 43068 / DSM 8971 / 11B</strain>
    </source>
</reference>
<dbReference type="InterPro" id="IPR022183">
    <property type="entry name" value="DUF3710"/>
</dbReference>
<dbReference type="EMBL" id="CP000481">
    <property type="protein sequence ID" value="ABK53173.1"/>
    <property type="molecule type" value="Genomic_DNA"/>
</dbReference>
<sequence>MALFRRRRDEPDLEASLEPGDEVADERPADGEPAGSSDARTASTSPDAMRRPLDAGEVGPDADATLTRLDLGALRVPVVPGVEVRVELNEQRQPIAVSLVSPRGGVQLIPFAAPRGEGVWDDVRREIAELVRQGGGSAREVTGPFGPELAATVRQVTPEGREVTQPVRFVGFDGPRWFLRATFSGPAATDRSAADLLEQLVLRVVVVRGGEPMAPRDPLPLRLPPTPHV</sequence>
<keyword evidence="3" id="KW-1185">Reference proteome</keyword>
<dbReference type="Pfam" id="PF12502">
    <property type="entry name" value="DUF3710"/>
    <property type="match status" value="1"/>
</dbReference>